<dbReference type="PANTHER" id="PTHR36040">
    <property type="entry name" value="OS04G0188500 PROTEIN"/>
    <property type="match status" value="1"/>
</dbReference>
<dbReference type="Proteomes" id="UP000006729">
    <property type="component" value="Chromosome 4"/>
</dbReference>
<protein>
    <recommendedName>
        <fullName evidence="5">Glycine-rich protein</fullName>
    </recommendedName>
</protein>
<accession>U5GN52</accession>
<organism evidence="3 4">
    <name type="scientific">Populus trichocarpa</name>
    <name type="common">Western balsam poplar</name>
    <name type="synonym">Populus balsamifera subsp. trichocarpa</name>
    <dbReference type="NCBI Taxonomy" id="3694"/>
    <lineage>
        <taxon>Eukaryota</taxon>
        <taxon>Viridiplantae</taxon>
        <taxon>Streptophyta</taxon>
        <taxon>Embryophyta</taxon>
        <taxon>Tracheophyta</taxon>
        <taxon>Spermatophyta</taxon>
        <taxon>Magnoliopsida</taxon>
        <taxon>eudicotyledons</taxon>
        <taxon>Gunneridae</taxon>
        <taxon>Pentapetalae</taxon>
        <taxon>rosids</taxon>
        <taxon>fabids</taxon>
        <taxon>Malpighiales</taxon>
        <taxon>Salicaceae</taxon>
        <taxon>Saliceae</taxon>
        <taxon>Populus</taxon>
    </lineage>
</organism>
<feature type="region of interest" description="Disordered" evidence="1">
    <location>
        <begin position="50"/>
        <end position="87"/>
    </location>
</feature>
<gene>
    <name evidence="3" type="ORF">POPTR_004G212900</name>
</gene>
<dbReference type="HOGENOM" id="CLU_2487604_0_0_1"/>
<name>U5GN52_POPTR</name>
<feature type="compositionally biased region" description="Gly residues" evidence="1">
    <location>
        <begin position="69"/>
        <end position="87"/>
    </location>
</feature>
<feature type="chain" id="PRO_5030178348" description="Glycine-rich protein" evidence="2">
    <location>
        <begin position="21"/>
        <end position="87"/>
    </location>
</feature>
<evidence type="ECO:0000256" key="2">
    <source>
        <dbReference type="SAM" id="SignalP"/>
    </source>
</evidence>
<keyword evidence="4" id="KW-1185">Reference proteome</keyword>
<evidence type="ECO:0000313" key="4">
    <source>
        <dbReference type="Proteomes" id="UP000006729"/>
    </source>
</evidence>
<feature type="signal peptide" evidence="2">
    <location>
        <begin position="1"/>
        <end position="20"/>
    </location>
</feature>
<keyword evidence="2" id="KW-0732">Signal</keyword>
<dbReference type="EMBL" id="CM009293">
    <property type="protein sequence ID" value="PNT42448.1"/>
    <property type="molecule type" value="Genomic_DNA"/>
</dbReference>
<reference evidence="3 4" key="1">
    <citation type="journal article" date="2006" name="Science">
        <title>The genome of black cottonwood, Populus trichocarpa (Torr. &amp; Gray).</title>
        <authorList>
            <person name="Tuskan G.A."/>
            <person name="Difazio S."/>
            <person name="Jansson S."/>
            <person name="Bohlmann J."/>
            <person name="Grigoriev I."/>
            <person name="Hellsten U."/>
            <person name="Putnam N."/>
            <person name="Ralph S."/>
            <person name="Rombauts S."/>
            <person name="Salamov A."/>
            <person name="Schein J."/>
            <person name="Sterck L."/>
            <person name="Aerts A."/>
            <person name="Bhalerao R.R."/>
            <person name="Bhalerao R.P."/>
            <person name="Blaudez D."/>
            <person name="Boerjan W."/>
            <person name="Brun A."/>
            <person name="Brunner A."/>
            <person name="Busov V."/>
            <person name="Campbell M."/>
            <person name="Carlson J."/>
            <person name="Chalot M."/>
            <person name="Chapman J."/>
            <person name="Chen G.L."/>
            <person name="Cooper D."/>
            <person name="Coutinho P.M."/>
            <person name="Couturier J."/>
            <person name="Covert S."/>
            <person name="Cronk Q."/>
            <person name="Cunningham R."/>
            <person name="Davis J."/>
            <person name="Degroeve S."/>
            <person name="Dejardin A."/>
            <person name="Depamphilis C."/>
            <person name="Detter J."/>
            <person name="Dirks B."/>
            <person name="Dubchak I."/>
            <person name="Duplessis S."/>
            <person name="Ehlting J."/>
            <person name="Ellis B."/>
            <person name="Gendler K."/>
            <person name="Goodstein D."/>
            <person name="Gribskov M."/>
            <person name="Grimwood J."/>
            <person name="Groover A."/>
            <person name="Gunter L."/>
            <person name="Hamberger B."/>
            <person name="Heinze B."/>
            <person name="Helariutta Y."/>
            <person name="Henrissat B."/>
            <person name="Holligan D."/>
            <person name="Holt R."/>
            <person name="Huang W."/>
            <person name="Islam-Faridi N."/>
            <person name="Jones S."/>
            <person name="Jones-Rhoades M."/>
            <person name="Jorgensen R."/>
            <person name="Joshi C."/>
            <person name="Kangasjarvi J."/>
            <person name="Karlsson J."/>
            <person name="Kelleher C."/>
            <person name="Kirkpatrick R."/>
            <person name="Kirst M."/>
            <person name="Kohler A."/>
            <person name="Kalluri U."/>
            <person name="Larimer F."/>
            <person name="Leebens-Mack J."/>
            <person name="Leple J.C."/>
            <person name="Locascio P."/>
            <person name="Lou Y."/>
            <person name="Lucas S."/>
            <person name="Martin F."/>
            <person name="Montanini B."/>
            <person name="Napoli C."/>
            <person name="Nelson D.R."/>
            <person name="Nelson C."/>
            <person name="Nieminen K."/>
            <person name="Nilsson O."/>
            <person name="Pereda V."/>
            <person name="Peter G."/>
            <person name="Philippe R."/>
            <person name="Pilate G."/>
            <person name="Poliakov A."/>
            <person name="Razumovskaya J."/>
            <person name="Richardson P."/>
            <person name="Rinaldi C."/>
            <person name="Ritland K."/>
            <person name="Rouze P."/>
            <person name="Ryaboy D."/>
            <person name="Schmutz J."/>
            <person name="Schrader J."/>
            <person name="Segerman B."/>
            <person name="Shin H."/>
            <person name="Siddiqui A."/>
            <person name="Sterky F."/>
            <person name="Terry A."/>
            <person name="Tsai C.J."/>
            <person name="Uberbacher E."/>
            <person name="Unneberg P."/>
            <person name="Vahala J."/>
            <person name="Wall K."/>
            <person name="Wessler S."/>
            <person name="Yang G."/>
            <person name="Yin T."/>
            <person name="Douglas C."/>
            <person name="Marra M."/>
            <person name="Sandberg G."/>
            <person name="Van de Peer Y."/>
            <person name="Rokhsar D."/>
        </authorList>
    </citation>
    <scope>NUCLEOTIDE SEQUENCE [LARGE SCALE GENOMIC DNA]</scope>
    <source>
        <strain evidence="4">cv. Nisqually</strain>
    </source>
</reference>
<dbReference type="eggNOG" id="KOG0017">
    <property type="taxonomic scope" value="Eukaryota"/>
</dbReference>
<dbReference type="PROSITE" id="PS50890">
    <property type="entry name" value="PUA"/>
    <property type="match status" value="1"/>
</dbReference>
<dbReference type="OMA" id="INNHHFR"/>
<evidence type="ECO:0008006" key="5">
    <source>
        <dbReference type="Google" id="ProtNLM"/>
    </source>
</evidence>
<sequence length="87" mass="8966">MRLILVLALAFALLNSSCLAAYRKALHVEIIHGPKLRELAEDKDVSAGYPGSSVNNHHYIPRQDFNNFGGDGGNGGNGGSGGSGGSG</sequence>
<proteinExistence type="predicted"/>
<evidence type="ECO:0000256" key="1">
    <source>
        <dbReference type="SAM" id="MobiDB-lite"/>
    </source>
</evidence>
<dbReference type="InParanoid" id="U5GN52"/>
<dbReference type="Gramene" id="Potri.004G212900.1.v4.1">
    <property type="protein sequence ID" value="Potri.004G212900.1.v4.1"/>
    <property type="gene ID" value="Potri.004G212900.v4.1"/>
</dbReference>
<dbReference type="AlphaFoldDB" id="U5GN52"/>
<dbReference type="PANTHER" id="PTHR36040:SF5">
    <property type="entry name" value="TRANSMEMBRANE PROTEIN"/>
    <property type="match status" value="1"/>
</dbReference>
<dbReference type="STRING" id="3694.U5GN52"/>
<evidence type="ECO:0000313" key="3">
    <source>
        <dbReference type="EMBL" id="PNT42448.1"/>
    </source>
</evidence>